<reference evidence="1" key="1">
    <citation type="submission" date="2016-08" db="EMBL/GenBank/DDBJ databases">
        <authorList>
            <person name="Ngugi D.K."/>
            <person name="Miyake S."/>
            <person name="Stingl U."/>
        </authorList>
    </citation>
    <scope>NUCLEOTIDE SEQUENCE</scope>
    <source>
        <strain evidence="1">SCG-B11WGA-EpuloA1</strain>
    </source>
</reference>
<proteinExistence type="predicted"/>
<gene>
    <name evidence="1" type="ORF">AN396_13365</name>
</gene>
<sequence>MTTGNPLKLFLTFSIPLFIGNIFQQLYSMVDTIIVGRYLGAQALAGVGSTGSLNFMINGCLFGLTGGFSVLVAQRFGAKDEKGIKKAIASNIVLTIIFSLAVTIVMLFLTEPLLHIMNTPPDIFEHAYKYISIIFLGVFTLASYNMLAGILRALGDSKTPLYFLIIACILNIFLDIAFIVNLGMGSEGAGWATVISQAIAAILCLIYSFIKFKQFRPTATDFKDLTYFYKIHLKIGVPMALQYSVTSIGVVIVQIAINGFGSTIVAAFTAASRVLQLIIQPLLTYGVATATFVAQNLGAGRIDRIKEGVNCITKISIITSILGGFILVFAGKPMISLFLENPDPEILYSAQQVLNYASAFIIPLGFIFVFRNVLQSIGQSFVPMLVGAIELVARAVVVYTLPDIIGFIGICIADPIAWVSAAIPLVTVYLFQIKKLEAAHPSIEQQEYIL</sequence>
<evidence type="ECO:0000313" key="2">
    <source>
        <dbReference type="Proteomes" id="UP000188605"/>
    </source>
</evidence>
<name>A0ACC8XH12_9FIRM</name>
<keyword evidence="2" id="KW-1185">Reference proteome</keyword>
<organism evidence="1 2">
    <name type="scientific">Candidatus Epulonipiscium fishelsonii</name>
    <dbReference type="NCBI Taxonomy" id="77094"/>
    <lineage>
        <taxon>Bacteria</taxon>
        <taxon>Bacillati</taxon>
        <taxon>Bacillota</taxon>
        <taxon>Clostridia</taxon>
        <taxon>Lachnospirales</taxon>
        <taxon>Lachnospiraceae</taxon>
        <taxon>Candidatus Epulonipiscium</taxon>
    </lineage>
</organism>
<protein>
    <submittedName>
        <fullName evidence="1">MATE family efflux transporter</fullName>
    </submittedName>
</protein>
<dbReference type="Proteomes" id="UP000188605">
    <property type="component" value="Unassembled WGS sequence"/>
</dbReference>
<comment type="caution">
    <text evidence="1">The sequence shown here is derived from an EMBL/GenBank/DDBJ whole genome shotgun (WGS) entry which is preliminary data.</text>
</comment>
<evidence type="ECO:0000313" key="1">
    <source>
        <dbReference type="EMBL" id="ONI42786.1"/>
    </source>
</evidence>
<dbReference type="EMBL" id="LJDB01000007">
    <property type="protein sequence ID" value="ONI42786.1"/>
    <property type="molecule type" value="Genomic_DNA"/>
</dbReference>
<accession>A0ACC8XH12</accession>